<dbReference type="AlphaFoldDB" id="A0A0A0D098"/>
<evidence type="ECO:0000313" key="3">
    <source>
        <dbReference type="Proteomes" id="UP000029995"/>
    </source>
</evidence>
<protein>
    <submittedName>
        <fullName evidence="2">Uncharacterized protein</fullName>
    </submittedName>
</protein>
<dbReference type="EMBL" id="JANX01000500">
    <property type="protein sequence ID" value="KGM31480.1"/>
    <property type="molecule type" value="Genomic_DNA"/>
</dbReference>
<evidence type="ECO:0000313" key="2">
    <source>
        <dbReference type="EMBL" id="KGM31480.1"/>
    </source>
</evidence>
<name>A0A0A0D098_9PROT</name>
<keyword evidence="1" id="KW-0732">Signal</keyword>
<evidence type="ECO:0000256" key="1">
    <source>
        <dbReference type="SAM" id="SignalP"/>
    </source>
</evidence>
<comment type="caution">
    <text evidence="2">The sequence shown here is derived from an EMBL/GenBank/DDBJ whole genome shotgun (WGS) entry which is preliminary data.</text>
</comment>
<feature type="chain" id="PRO_5001960981" evidence="1">
    <location>
        <begin position="33"/>
        <end position="263"/>
    </location>
</feature>
<gene>
    <name evidence="2" type="ORF">P409_26920</name>
</gene>
<sequence>MAMGAPTTMIGPRACSGLAALMLVGLATEASAGSSATALAESQAAYNGFRQMFEKVGPGHVFPEATDPAVAAVLAAAWNTDLLWTPDAVEIANLEALDSICRNGMIMWKAYLFEDIDRLESLDEVLSKRMVRYQAEVGPGIAFSIRCAASFIDAYETTLSGAADQKGAYSYWVDAEQRWIPSAFGIVCAGLFANENSRPLTDALHAVLPGLIALDRRTFDRDALLKSARDAMAGAPVMPGARGRRGCRDLQALLTAQPEGNIR</sequence>
<accession>A0A0A0D098</accession>
<dbReference type="Proteomes" id="UP000029995">
    <property type="component" value="Unassembled WGS sequence"/>
</dbReference>
<proteinExistence type="predicted"/>
<feature type="signal peptide" evidence="1">
    <location>
        <begin position="1"/>
        <end position="32"/>
    </location>
</feature>
<organism evidence="2 3">
    <name type="scientific">Inquilinus limosus MP06</name>
    <dbReference type="NCBI Taxonomy" id="1398085"/>
    <lineage>
        <taxon>Bacteria</taxon>
        <taxon>Pseudomonadati</taxon>
        <taxon>Pseudomonadota</taxon>
        <taxon>Alphaproteobacteria</taxon>
        <taxon>Rhodospirillales</taxon>
        <taxon>Rhodospirillaceae</taxon>
        <taxon>Inquilinus</taxon>
    </lineage>
</organism>
<reference evidence="2 3" key="1">
    <citation type="submission" date="2014-01" db="EMBL/GenBank/DDBJ databases">
        <title>Genome sequence determination for a cystic fibrosis isolate, Inquilinus limosus.</title>
        <authorList>
            <person name="Pino M."/>
            <person name="Di Conza J."/>
            <person name="Gutkind G."/>
        </authorList>
    </citation>
    <scope>NUCLEOTIDE SEQUENCE [LARGE SCALE GENOMIC DNA]</scope>
    <source>
        <strain evidence="2 3">MP06</strain>
    </source>
</reference>